<dbReference type="InterPro" id="IPR035986">
    <property type="entry name" value="PKD_dom_sf"/>
</dbReference>
<dbReference type="Gene3D" id="2.60.40.1190">
    <property type="match status" value="1"/>
</dbReference>
<feature type="signal peptide" evidence="1">
    <location>
        <begin position="1"/>
        <end position="22"/>
    </location>
</feature>
<dbReference type="EMBL" id="FOFN01000003">
    <property type="protein sequence ID" value="SEQ77208.1"/>
    <property type="molecule type" value="Genomic_DNA"/>
</dbReference>
<dbReference type="InterPro" id="IPR000601">
    <property type="entry name" value="PKD_dom"/>
</dbReference>
<dbReference type="OrthoDB" id="1491481at2"/>
<keyword evidence="1" id="KW-0732">Signal</keyword>
<sequence length="362" mass="41988">MRVLFCVVLVIVFSSGLFICNAQTNRDTIYPIFQFPQNKMPRIDGDFSDWNLVPDTYAIGLDQMKESINGIGFNLDATDLDISVKVGWVKDLNRLYFYVEVFDDFWEFEQLDIKQDIFELVVDADVSGGNFIKKWNANKKYIPIEELHFRGHGAHAQNYHVFMPAVNKDWAMVWGNTPWIKDFPYANAAYQHNLKQGKSGALKMEFWITPFDYAAIEGINRSAISTLKENEIIAMSWSVIDYDNDNKERKDFTSLSHNINMIHDADFMNAFRLMPLIKELAPELQANWSFVEVNRERRVFAFKDESVGDVEKWTWDFGDGTTSNEQNPVHQYNSADHWTVVLTVENKNGKSIRSKVWDVVTK</sequence>
<name>A0A1H9IRQ2_9FLAO</name>
<dbReference type="Gene3D" id="2.60.40.10">
    <property type="entry name" value="Immunoglobulins"/>
    <property type="match status" value="1"/>
</dbReference>
<dbReference type="Pfam" id="PF18911">
    <property type="entry name" value="PKD_4"/>
    <property type="match status" value="1"/>
</dbReference>
<evidence type="ECO:0000256" key="1">
    <source>
        <dbReference type="SAM" id="SignalP"/>
    </source>
</evidence>
<dbReference type="CDD" id="cd00146">
    <property type="entry name" value="PKD"/>
    <property type="match status" value="1"/>
</dbReference>
<dbReference type="Proteomes" id="UP000198999">
    <property type="component" value="Unassembled WGS sequence"/>
</dbReference>
<feature type="domain" description="PKD" evidence="2">
    <location>
        <begin position="302"/>
        <end position="356"/>
    </location>
</feature>
<evidence type="ECO:0000259" key="2">
    <source>
        <dbReference type="PROSITE" id="PS50093"/>
    </source>
</evidence>
<protein>
    <submittedName>
        <fullName evidence="3">PKD domain-containing protein</fullName>
    </submittedName>
</protein>
<dbReference type="SUPFAM" id="SSF49299">
    <property type="entry name" value="PKD domain"/>
    <property type="match status" value="1"/>
</dbReference>
<dbReference type="InterPro" id="IPR013783">
    <property type="entry name" value="Ig-like_fold"/>
</dbReference>
<keyword evidence="4" id="KW-1185">Reference proteome</keyword>
<proteinExistence type="predicted"/>
<evidence type="ECO:0000313" key="4">
    <source>
        <dbReference type="Proteomes" id="UP000198999"/>
    </source>
</evidence>
<gene>
    <name evidence="3" type="ORF">SAMN05421824_2265</name>
</gene>
<evidence type="ECO:0000313" key="3">
    <source>
        <dbReference type="EMBL" id="SEQ77208.1"/>
    </source>
</evidence>
<dbReference type="AlphaFoldDB" id="A0A1H9IRQ2"/>
<organism evidence="3 4">
    <name type="scientific">Hyunsoonleella jejuensis</name>
    <dbReference type="NCBI Taxonomy" id="419940"/>
    <lineage>
        <taxon>Bacteria</taxon>
        <taxon>Pseudomonadati</taxon>
        <taxon>Bacteroidota</taxon>
        <taxon>Flavobacteriia</taxon>
        <taxon>Flavobacteriales</taxon>
        <taxon>Flavobacteriaceae</taxon>
    </lineage>
</organism>
<dbReference type="STRING" id="419940.SAMN05421824_2265"/>
<reference evidence="3 4" key="1">
    <citation type="submission" date="2016-10" db="EMBL/GenBank/DDBJ databases">
        <authorList>
            <person name="de Groot N.N."/>
        </authorList>
    </citation>
    <scope>NUCLEOTIDE SEQUENCE [LARGE SCALE GENOMIC DNA]</scope>
    <source>
        <strain evidence="3 4">DSM 21035</strain>
    </source>
</reference>
<accession>A0A1H9IRQ2</accession>
<dbReference type="SMART" id="SM00089">
    <property type="entry name" value="PKD"/>
    <property type="match status" value="1"/>
</dbReference>
<feature type="chain" id="PRO_5011565675" evidence="1">
    <location>
        <begin position="23"/>
        <end position="362"/>
    </location>
</feature>
<dbReference type="PROSITE" id="PS50093">
    <property type="entry name" value="PKD"/>
    <property type="match status" value="1"/>
</dbReference>
<dbReference type="InterPro" id="IPR022409">
    <property type="entry name" value="PKD/Chitinase_dom"/>
</dbReference>